<evidence type="ECO:0000256" key="2">
    <source>
        <dbReference type="ARBA" id="ARBA00022676"/>
    </source>
</evidence>
<accession>A0A2Z5Y081</accession>
<protein>
    <submittedName>
        <fullName evidence="8">Maltose phosphorylase/trehalose phosphorylase</fullName>
        <ecNumber evidence="8">2.4.1.64</ecNumber>
        <ecNumber evidence="8">2.4.1.8</ecNumber>
    </submittedName>
</protein>
<dbReference type="SUPFAM" id="SSF48208">
    <property type="entry name" value="Six-hairpin glycosidases"/>
    <property type="match status" value="1"/>
</dbReference>
<sequence>MQPFLLELTDIGNKVPEYIETIFTLSNGHIGVRASMPIKQKNNNGNPGTFVNGFYDIQPIIYGEWVYGSAKSHQTIVKLPSLREIVLIIDGKRSDEENWLIERETFELNLLTGSLNESYKIEITDDRIFHLMIESFVSLEQQEIFVSQYSVKAANFIGKLTIERNLHVKKLSEMNVKTSETPDPRVAKSISQLSTSHLSKHVAKITTQFSNQSLLLFQGEQTVTDKYLKDPLLSTTNLEIQPEKITTTISYVGVSSFFNQVEVTDEEVKKFENLFDKIDYHQLMKRQKEQLTDFWETSDIQITGNENLQKGLRFNLFQLFQNAGRDGKTSLPAKGLTGEGYEGHYFWDTEVYMLPFFIYTQPDVARQLLRYRCHILPNAQQRARVMNQKSGALFAWRTINGDEVSAYFPAGTAQVHINADISYAFQLYEMVTGDYEFIKDEGAEVIFETARFWLSYGEWILKDGKEYFCINEVTGPDEYTALVNNNYYTNKMAQNNLNYGIKLAKRYAGRIDESEQVLWEKAAKKMYFPYDEDKQLIRQDDSFFDKAIWPFDGTPKENYPLLIHYHPMILYKYQVCKQPDSLMAELLFPQDYDLEQIKRDYDYYEKITTHDSSLSYAIFSILASRIKQSEKAYQYFMDTALLDLTDIQGNVKDGLHAANLGGSWLSMIVGFAGLAFMQDRLLLENNLPVELTEMRFKLNVRENIIEFHLIENKIHANVKKKGQALTIEEQENKIIIWFAEKE</sequence>
<dbReference type="InterPro" id="IPR017045">
    <property type="entry name" value="Malt_Pase/Glycosyl_Hdrlase"/>
</dbReference>
<dbReference type="Proteomes" id="UP000269226">
    <property type="component" value="Chromosome"/>
</dbReference>
<reference evidence="8 9" key="1">
    <citation type="submission" date="2018-01" db="EMBL/GenBank/DDBJ databases">
        <title>Whole genome sequence of Melissococcus plutonius DAT561.</title>
        <authorList>
            <person name="Okumura K."/>
            <person name="Takamatsu D."/>
            <person name="Okura M."/>
        </authorList>
    </citation>
    <scope>NUCLEOTIDE SEQUENCE [LARGE SCALE GENOMIC DNA]</scope>
    <source>
        <strain evidence="8 9">DAT561</strain>
    </source>
</reference>
<gene>
    <name evidence="8" type="ORF">DAT561_0045</name>
</gene>
<dbReference type="PANTHER" id="PTHR11051">
    <property type="entry name" value="GLYCOSYL HYDROLASE-RELATED"/>
    <property type="match status" value="1"/>
</dbReference>
<comment type="similarity">
    <text evidence="1">Belongs to the glycosyl hydrolase 65 family.</text>
</comment>
<dbReference type="PANTHER" id="PTHR11051:SF8">
    <property type="entry name" value="PROTEIN-GLUCOSYLGALACTOSYLHYDROXYLYSINE GLUCOSIDASE"/>
    <property type="match status" value="1"/>
</dbReference>
<dbReference type="GeneID" id="57042615"/>
<dbReference type="GO" id="GO:0047656">
    <property type="term" value="F:alpha,alpha-trehalose phosphorylase activity"/>
    <property type="evidence" value="ECO:0007669"/>
    <property type="project" value="UniProtKB-EC"/>
</dbReference>
<dbReference type="AlphaFoldDB" id="A0A2Z5Y081"/>
<dbReference type="InterPro" id="IPR008928">
    <property type="entry name" value="6-hairpin_glycosidase_sf"/>
</dbReference>
<dbReference type="Pfam" id="PF03636">
    <property type="entry name" value="Glyco_hydro_65N"/>
    <property type="match status" value="1"/>
</dbReference>
<dbReference type="Gene3D" id="1.50.10.10">
    <property type="match status" value="1"/>
</dbReference>
<feature type="active site" description="Proton donor" evidence="4">
    <location>
        <position position="478"/>
    </location>
</feature>
<dbReference type="PIRSF" id="PIRSF036289">
    <property type="entry name" value="Glycosyl_hydrolase_malt_phosph"/>
    <property type="match status" value="1"/>
</dbReference>
<dbReference type="SUPFAM" id="SSF74650">
    <property type="entry name" value="Galactose mutarotase-like"/>
    <property type="match status" value="1"/>
</dbReference>
<keyword evidence="3 8" id="KW-0808">Transferase</keyword>
<dbReference type="GO" id="GO:0050082">
    <property type="term" value="F:maltose phosphorylase activity"/>
    <property type="evidence" value="ECO:0007669"/>
    <property type="project" value="UniProtKB-EC"/>
</dbReference>
<evidence type="ECO:0000259" key="6">
    <source>
        <dbReference type="Pfam" id="PF03632"/>
    </source>
</evidence>
<dbReference type="InterPro" id="IPR037018">
    <property type="entry name" value="GH65_N"/>
</dbReference>
<dbReference type="RefSeq" id="WP_014372834.1">
    <property type="nucleotide sequence ID" value="NZ_AP018492.1"/>
</dbReference>
<feature type="domain" description="Glycoside hydrolase family 65 central catalytic" evidence="6">
    <location>
        <begin position="313"/>
        <end position="664"/>
    </location>
</feature>
<evidence type="ECO:0000256" key="5">
    <source>
        <dbReference type="PIRSR" id="PIRSR036289-51"/>
    </source>
</evidence>
<keyword evidence="2 8" id="KW-0328">Glycosyltransferase</keyword>
<evidence type="ECO:0000256" key="4">
    <source>
        <dbReference type="PIRSR" id="PIRSR036289-50"/>
    </source>
</evidence>
<dbReference type="GO" id="GO:0005975">
    <property type="term" value="P:carbohydrate metabolic process"/>
    <property type="evidence" value="ECO:0007669"/>
    <property type="project" value="InterPro"/>
</dbReference>
<dbReference type="InterPro" id="IPR011013">
    <property type="entry name" value="Gal_mutarotase_sf_dom"/>
</dbReference>
<name>A0A2Z5Y081_9ENTE</name>
<dbReference type="InterPro" id="IPR012341">
    <property type="entry name" value="6hp_glycosidase-like_sf"/>
</dbReference>
<evidence type="ECO:0000256" key="1">
    <source>
        <dbReference type="ARBA" id="ARBA00006768"/>
    </source>
</evidence>
<dbReference type="Gene3D" id="2.70.98.40">
    <property type="entry name" value="Glycoside hydrolase, family 65, N-terminal domain"/>
    <property type="match status" value="1"/>
</dbReference>
<feature type="domain" description="Glycoside hydrolase family 65 N-terminal" evidence="7">
    <location>
        <begin position="19"/>
        <end position="253"/>
    </location>
</feature>
<evidence type="ECO:0000259" key="7">
    <source>
        <dbReference type="Pfam" id="PF03636"/>
    </source>
</evidence>
<dbReference type="GO" id="GO:0030246">
    <property type="term" value="F:carbohydrate binding"/>
    <property type="evidence" value="ECO:0007669"/>
    <property type="project" value="InterPro"/>
</dbReference>
<dbReference type="Pfam" id="PF03632">
    <property type="entry name" value="Glyco_hydro_65m"/>
    <property type="match status" value="1"/>
</dbReference>
<dbReference type="EC" id="2.4.1.64" evidence="8"/>
<dbReference type="Gene3D" id="2.60.420.10">
    <property type="entry name" value="Maltose phosphorylase, domain 3"/>
    <property type="match status" value="1"/>
</dbReference>
<feature type="binding site" evidence="5">
    <location>
        <begin position="577"/>
        <end position="578"/>
    </location>
    <ligand>
        <name>substrate</name>
    </ligand>
</feature>
<feature type="binding site" evidence="5">
    <location>
        <begin position="347"/>
        <end position="348"/>
    </location>
    <ligand>
        <name>substrate</name>
    </ligand>
</feature>
<evidence type="ECO:0000313" key="9">
    <source>
        <dbReference type="Proteomes" id="UP000269226"/>
    </source>
</evidence>
<dbReference type="GO" id="GO:0004553">
    <property type="term" value="F:hydrolase activity, hydrolyzing O-glycosyl compounds"/>
    <property type="evidence" value="ECO:0007669"/>
    <property type="project" value="TreeGrafter"/>
</dbReference>
<evidence type="ECO:0000313" key="8">
    <source>
        <dbReference type="EMBL" id="BBC60217.1"/>
    </source>
</evidence>
<dbReference type="EMBL" id="AP018492">
    <property type="protein sequence ID" value="BBC60217.1"/>
    <property type="molecule type" value="Genomic_DNA"/>
</dbReference>
<dbReference type="InterPro" id="IPR005195">
    <property type="entry name" value="Glyco_hydro_65_M"/>
</dbReference>
<dbReference type="EC" id="2.4.1.8" evidence="8"/>
<organism evidence="8 9">
    <name type="scientific">Melissococcus plutonius</name>
    <dbReference type="NCBI Taxonomy" id="33970"/>
    <lineage>
        <taxon>Bacteria</taxon>
        <taxon>Bacillati</taxon>
        <taxon>Bacillota</taxon>
        <taxon>Bacilli</taxon>
        <taxon>Lactobacillales</taxon>
        <taxon>Enterococcaceae</taxon>
        <taxon>Melissococcus</taxon>
    </lineage>
</organism>
<proteinExistence type="inferred from homology"/>
<evidence type="ECO:0000256" key="3">
    <source>
        <dbReference type="ARBA" id="ARBA00022679"/>
    </source>
</evidence>
<dbReference type="InterPro" id="IPR005196">
    <property type="entry name" value="Glyco_hydro_65_N"/>
</dbReference>